<accession>A0ABS3BE71</accession>
<evidence type="ECO:0000256" key="4">
    <source>
        <dbReference type="ARBA" id="ARBA00022643"/>
    </source>
</evidence>
<dbReference type="InterPro" id="IPR026021">
    <property type="entry name" value="YdjA-like"/>
</dbReference>
<evidence type="ECO:0000256" key="3">
    <source>
        <dbReference type="ARBA" id="ARBA00022630"/>
    </source>
</evidence>
<dbReference type="InterPro" id="IPR052530">
    <property type="entry name" value="NAD(P)H_nitroreductase"/>
</dbReference>
<sequence length="191" mass="21081">MNSVLMAYLNERRSAPILEAPGPGRAQIQEIVTCACSVPDHRRLVPWRVIAVEDGSRELLGELWARHLAESVNEAASLMRNVRRAPVILVCVFSPKQQVKVPRDEQLITAGLASYTILMAANALGFGGYWRTGRAAYNRPLAEELGLEEHESIAGYLYLGTVAEPLTLRPRPTVDKLPLDFAFQASALECN</sequence>
<evidence type="ECO:0000256" key="2">
    <source>
        <dbReference type="ARBA" id="ARBA00007118"/>
    </source>
</evidence>
<dbReference type="Proteomes" id="UP000664344">
    <property type="component" value="Unassembled WGS sequence"/>
</dbReference>
<evidence type="ECO:0000313" key="11">
    <source>
        <dbReference type="Proteomes" id="UP000664344"/>
    </source>
</evidence>
<keyword evidence="6 8" id="KW-0560">Oxidoreductase</keyword>
<evidence type="ECO:0000256" key="1">
    <source>
        <dbReference type="ARBA" id="ARBA00001917"/>
    </source>
</evidence>
<keyword evidence="11" id="KW-1185">Reference proteome</keyword>
<dbReference type="PANTHER" id="PTHR43821">
    <property type="entry name" value="NAD(P)H NITROREDUCTASE YDJA-RELATED"/>
    <property type="match status" value="1"/>
</dbReference>
<dbReference type="EC" id="1.-.-.-" evidence="8"/>
<evidence type="ECO:0000259" key="9">
    <source>
        <dbReference type="Pfam" id="PF00881"/>
    </source>
</evidence>
<evidence type="ECO:0000256" key="8">
    <source>
        <dbReference type="PIRNR" id="PIRNR000232"/>
    </source>
</evidence>
<name>A0ABS3BE71_9GAMM</name>
<gene>
    <name evidence="10" type="ORF">JYP53_09505</name>
</gene>
<dbReference type="InterPro" id="IPR000415">
    <property type="entry name" value="Nitroreductase-like"/>
</dbReference>
<dbReference type="CDD" id="cd02135">
    <property type="entry name" value="YdjA-like"/>
    <property type="match status" value="1"/>
</dbReference>
<dbReference type="Gene3D" id="3.40.109.10">
    <property type="entry name" value="NADH Oxidase"/>
    <property type="match status" value="1"/>
</dbReference>
<feature type="domain" description="Nitroreductase" evidence="9">
    <location>
        <begin position="12"/>
        <end position="160"/>
    </location>
</feature>
<evidence type="ECO:0000313" key="10">
    <source>
        <dbReference type="EMBL" id="MBN7770131.1"/>
    </source>
</evidence>
<protein>
    <recommendedName>
        <fullName evidence="8">Putative NAD(P)H nitroreductase</fullName>
        <ecNumber evidence="8">1.-.-.-</ecNumber>
    </recommendedName>
</protein>
<organism evidence="10 11">
    <name type="scientific">Marinobacter daepoensis</name>
    <dbReference type="NCBI Taxonomy" id="262077"/>
    <lineage>
        <taxon>Bacteria</taxon>
        <taxon>Pseudomonadati</taxon>
        <taxon>Pseudomonadota</taxon>
        <taxon>Gammaproteobacteria</taxon>
        <taxon>Pseudomonadales</taxon>
        <taxon>Marinobacteraceae</taxon>
        <taxon>Marinobacter</taxon>
    </lineage>
</organism>
<keyword evidence="7 8" id="KW-0520">NAD</keyword>
<evidence type="ECO:0000256" key="7">
    <source>
        <dbReference type="ARBA" id="ARBA00023027"/>
    </source>
</evidence>
<dbReference type="Pfam" id="PF00881">
    <property type="entry name" value="Nitroreductase"/>
    <property type="match status" value="1"/>
</dbReference>
<dbReference type="PANTHER" id="PTHR43821:SF1">
    <property type="entry name" value="NAD(P)H NITROREDUCTASE YDJA-RELATED"/>
    <property type="match status" value="1"/>
</dbReference>
<dbReference type="SUPFAM" id="SSF55469">
    <property type="entry name" value="FMN-dependent nitroreductase-like"/>
    <property type="match status" value="1"/>
</dbReference>
<keyword evidence="4 8" id="KW-0288">FMN</keyword>
<comment type="cofactor">
    <cofactor evidence="1 8">
        <name>FMN</name>
        <dbReference type="ChEBI" id="CHEBI:58210"/>
    </cofactor>
</comment>
<comment type="similarity">
    <text evidence="2 8">Belongs to the nitroreductase family.</text>
</comment>
<evidence type="ECO:0000256" key="6">
    <source>
        <dbReference type="ARBA" id="ARBA00023002"/>
    </source>
</evidence>
<proteinExistence type="inferred from homology"/>
<dbReference type="PIRSF" id="PIRSF000232">
    <property type="entry name" value="YdjA"/>
    <property type="match status" value="1"/>
</dbReference>
<dbReference type="InterPro" id="IPR029479">
    <property type="entry name" value="Nitroreductase"/>
</dbReference>
<keyword evidence="5 8" id="KW-0521">NADP</keyword>
<keyword evidence="3 8" id="KW-0285">Flavoprotein</keyword>
<comment type="caution">
    <text evidence="10">The sequence shown here is derived from an EMBL/GenBank/DDBJ whole genome shotgun (WGS) entry which is preliminary data.</text>
</comment>
<reference evidence="10 11" key="1">
    <citation type="submission" date="2021-02" db="EMBL/GenBank/DDBJ databases">
        <title>PHA producing bacteria isolated from coastal sediment in Guangdong, Shenzhen.</title>
        <authorList>
            <person name="Zheng W."/>
            <person name="Yu S."/>
            <person name="Huang Y."/>
        </authorList>
    </citation>
    <scope>NUCLEOTIDE SEQUENCE [LARGE SCALE GENOMIC DNA]</scope>
    <source>
        <strain evidence="10 11">TN21-5</strain>
    </source>
</reference>
<dbReference type="EMBL" id="JAFKDB010000015">
    <property type="protein sequence ID" value="MBN7770131.1"/>
    <property type="molecule type" value="Genomic_DNA"/>
</dbReference>
<evidence type="ECO:0000256" key="5">
    <source>
        <dbReference type="ARBA" id="ARBA00022857"/>
    </source>
</evidence>